<sequence>MPQKQHNFYIPTIDGSFEAFDIETFEKNPTRIINLEGKTIDRTSSVTSFQEVIYFSNSPFSILKAYYLNGISKMKGVLFNHGSLGIQKGIWYEYDQKGNLINEKNFEEGYTFTWEDVLNYCVTNNIPITLGYQPTSTYDTSIKKMYSKEFKRNVWKIIYPDTTGVGIGQGFPMEVKVLDGNSGKVLATQKGGVLEPCEN</sequence>
<evidence type="ECO:0000313" key="2">
    <source>
        <dbReference type="Proteomes" id="UP000806077"/>
    </source>
</evidence>
<dbReference type="EMBL" id="WXXV01000029">
    <property type="protein sequence ID" value="MBE7696214.1"/>
    <property type="molecule type" value="Genomic_DNA"/>
</dbReference>
<protein>
    <submittedName>
        <fullName evidence="1">Uncharacterized protein</fullName>
    </submittedName>
</protein>
<organism evidence="1 2">
    <name type="scientific">Tenacibaculum finnmarkense genomovar finnmarkense</name>
    <dbReference type="NCBI Taxonomy" id="1458503"/>
    <lineage>
        <taxon>Bacteria</taxon>
        <taxon>Pseudomonadati</taxon>
        <taxon>Bacteroidota</taxon>
        <taxon>Flavobacteriia</taxon>
        <taxon>Flavobacteriales</taxon>
        <taxon>Flavobacteriaceae</taxon>
        <taxon>Tenacibaculum</taxon>
        <taxon>Tenacibaculum finnmarkense</taxon>
    </lineage>
</organism>
<evidence type="ECO:0000313" key="1">
    <source>
        <dbReference type="EMBL" id="MBE7696214.1"/>
    </source>
</evidence>
<proteinExistence type="predicted"/>
<name>A0AAP1RHM5_9FLAO</name>
<keyword evidence="2" id="KW-1185">Reference proteome</keyword>
<accession>A0AAP1RHM5</accession>
<gene>
    <name evidence="1" type="ORF">F7645_12380</name>
</gene>
<dbReference type="AlphaFoldDB" id="A0AAP1RHM5"/>
<dbReference type="RefSeq" id="WP_101955235.1">
    <property type="nucleotide sequence ID" value="NZ_JAJHTL010000034.1"/>
</dbReference>
<reference evidence="1 2" key="1">
    <citation type="journal article" date="2020" name="Int. J. Syst. Evol. Microbiol.">
        <title>Tenacibaculum piscium sp. nov., isolated from skin ulcers of sea-farmed fish, and description of Tenacibaculum finnmarkense sp. nov. with subdivision into genomovars finnmarkense and ulcerans.</title>
        <authorList>
            <person name="Olsen A.B."/>
            <person name="Spilsberg B."/>
            <person name="Nilsen H.K."/>
            <person name="Lagesen K."/>
            <person name="Gulla S."/>
            <person name="Avendano-Herrera R."/>
            <person name="Irgang R."/>
            <person name="Duchaud E."/>
            <person name="Colquhoun D.J."/>
        </authorList>
    </citation>
    <scope>NUCLEOTIDE SEQUENCE [LARGE SCALE GENOMIC DNA]</scope>
    <source>
        <strain evidence="1 2">TNO037</strain>
    </source>
</reference>
<comment type="caution">
    <text evidence="1">The sequence shown here is derived from an EMBL/GenBank/DDBJ whole genome shotgun (WGS) entry which is preliminary data.</text>
</comment>
<dbReference type="Proteomes" id="UP000806077">
    <property type="component" value="Unassembled WGS sequence"/>
</dbReference>